<dbReference type="PANTHER" id="PTHR43214">
    <property type="entry name" value="TWO-COMPONENT RESPONSE REGULATOR"/>
    <property type="match status" value="1"/>
</dbReference>
<feature type="domain" description="Response regulatory" evidence="5">
    <location>
        <begin position="12"/>
        <end position="128"/>
    </location>
</feature>
<dbReference type="Pfam" id="PF00196">
    <property type="entry name" value="GerE"/>
    <property type="match status" value="1"/>
</dbReference>
<keyword evidence="7" id="KW-1185">Reference proteome</keyword>
<dbReference type="InterPro" id="IPR016032">
    <property type="entry name" value="Sig_transdc_resp-reg_C-effctor"/>
</dbReference>
<dbReference type="InterPro" id="IPR058245">
    <property type="entry name" value="NreC/VraR/RcsB-like_REC"/>
</dbReference>
<dbReference type="Gene3D" id="3.40.50.2300">
    <property type="match status" value="1"/>
</dbReference>
<feature type="domain" description="HTH luxR-type" evidence="4">
    <location>
        <begin position="153"/>
        <end position="218"/>
    </location>
</feature>
<dbReference type="Pfam" id="PF00072">
    <property type="entry name" value="Response_reg"/>
    <property type="match status" value="1"/>
</dbReference>
<dbReference type="GO" id="GO:0003677">
    <property type="term" value="F:DNA binding"/>
    <property type="evidence" value="ECO:0007669"/>
    <property type="project" value="UniProtKB-KW"/>
</dbReference>
<evidence type="ECO:0000256" key="1">
    <source>
        <dbReference type="ARBA" id="ARBA00022553"/>
    </source>
</evidence>
<dbReference type="PROSITE" id="PS50043">
    <property type="entry name" value="HTH_LUXR_2"/>
    <property type="match status" value="1"/>
</dbReference>
<accession>A0A1H0R3D3</accession>
<evidence type="ECO:0000313" key="6">
    <source>
        <dbReference type="EMBL" id="SDP23997.1"/>
    </source>
</evidence>
<evidence type="ECO:0000259" key="4">
    <source>
        <dbReference type="PROSITE" id="PS50043"/>
    </source>
</evidence>
<dbReference type="PROSITE" id="PS50110">
    <property type="entry name" value="RESPONSE_REGULATORY"/>
    <property type="match status" value="1"/>
</dbReference>
<dbReference type="PRINTS" id="PR00038">
    <property type="entry name" value="HTHLUXR"/>
</dbReference>
<organism evidence="6 7">
    <name type="scientific">Lentzea jiangxiensis</name>
    <dbReference type="NCBI Taxonomy" id="641025"/>
    <lineage>
        <taxon>Bacteria</taxon>
        <taxon>Bacillati</taxon>
        <taxon>Actinomycetota</taxon>
        <taxon>Actinomycetes</taxon>
        <taxon>Pseudonocardiales</taxon>
        <taxon>Pseudonocardiaceae</taxon>
        <taxon>Lentzea</taxon>
    </lineage>
</organism>
<name>A0A1H0R3D3_9PSEU</name>
<reference evidence="7" key="1">
    <citation type="submission" date="2016-10" db="EMBL/GenBank/DDBJ databases">
        <authorList>
            <person name="Varghese N."/>
            <person name="Submissions S."/>
        </authorList>
    </citation>
    <scope>NUCLEOTIDE SEQUENCE [LARGE SCALE GENOMIC DNA]</scope>
    <source>
        <strain evidence="7">CGMCC 4.6609</strain>
    </source>
</reference>
<dbReference type="CDD" id="cd17535">
    <property type="entry name" value="REC_NarL-like"/>
    <property type="match status" value="1"/>
</dbReference>
<keyword evidence="2 6" id="KW-0238">DNA-binding</keyword>
<evidence type="ECO:0000259" key="5">
    <source>
        <dbReference type="PROSITE" id="PS50110"/>
    </source>
</evidence>
<evidence type="ECO:0000313" key="7">
    <source>
        <dbReference type="Proteomes" id="UP000199691"/>
    </source>
</evidence>
<dbReference type="AlphaFoldDB" id="A0A1H0R3D3"/>
<dbReference type="SUPFAM" id="SSF46894">
    <property type="entry name" value="C-terminal effector domain of the bipartite response regulators"/>
    <property type="match status" value="1"/>
</dbReference>
<dbReference type="SMART" id="SM00421">
    <property type="entry name" value="HTH_LUXR"/>
    <property type="match status" value="1"/>
</dbReference>
<keyword evidence="1 3" id="KW-0597">Phosphoprotein</keyword>
<dbReference type="EMBL" id="FNIX01000006">
    <property type="protein sequence ID" value="SDP23997.1"/>
    <property type="molecule type" value="Genomic_DNA"/>
</dbReference>
<dbReference type="SMART" id="SM00448">
    <property type="entry name" value="REC"/>
    <property type="match status" value="1"/>
</dbReference>
<gene>
    <name evidence="6" type="ORF">SAMN05421507_106140</name>
</gene>
<evidence type="ECO:0000256" key="3">
    <source>
        <dbReference type="PROSITE-ProRule" id="PRU00169"/>
    </source>
</evidence>
<dbReference type="CDD" id="cd06170">
    <property type="entry name" value="LuxR_C_like"/>
    <property type="match status" value="1"/>
</dbReference>
<dbReference type="InterPro" id="IPR011006">
    <property type="entry name" value="CheY-like_superfamily"/>
</dbReference>
<proteinExistence type="predicted"/>
<dbReference type="GO" id="GO:0006355">
    <property type="term" value="P:regulation of DNA-templated transcription"/>
    <property type="evidence" value="ECO:0007669"/>
    <property type="project" value="InterPro"/>
</dbReference>
<dbReference type="InterPro" id="IPR000792">
    <property type="entry name" value="Tscrpt_reg_LuxR_C"/>
</dbReference>
<dbReference type="GO" id="GO:0000160">
    <property type="term" value="P:phosphorelay signal transduction system"/>
    <property type="evidence" value="ECO:0007669"/>
    <property type="project" value="InterPro"/>
</dbReference>
<dbReference type="SUPFAM" id="SSF52172">
    <property type="entry name" value="CheY-like"/>
    <property type="match status" value="1"/>
</dbReference>
<sequence>MAGPVVAGTATRVVIADDHPVFRRGLKALLDGEDGISVVGDAADGQEAVRVVLDLEPDVVVMDLHMPVLGGVEAAKQIQAALPGVGVLVLTMHEDDELVFAAMKAGARGYLVKTTDDDEIVRAVQAIGAGEAIFSATIAQRMMGYFTAISSSEVVAFPQLTDREREVLKLMASGLDNPSIAHKLHLSGKTVRNRVSAIFTKLQVADRAQAIVRAREAGLGSPA</sequence>
<evidence type="ECO:0000256" key="2">
    <source>
        <dbReference type="ARBA" id="ARBA00023125"/>
    </source>
</evidence>
<dbReference type="PROSITE" id="PS00622">
    <property type="entry name" value="HTH_LUXR_1"/>
    <property type="match status" value="1"/>
</dbReference>
<feature type="modified residue" description="4-aspartylphosphate" evidence="3">
    <location>
        <position position="63"/>
    </location>
</feature>
<dbReference type="Proteomes" id="UP000199691">
    <property type="component" value="Unassembled WGS sequence"/>
</dbReference>
<dbReference type="InterPro" id="IPR039420">
    <property type="entry name" value="WalR-like"/>
</dbReference>
<dbReference type="STRING" id="641025.SAMN05421507_106140"/>
<dbReference type="InterPro" id="IPR001789">
    <property type="entry name" value="Sig_transdc_resp-reg_receiver"/>
</dbReference>
<protein>
    <submittedName>
        <fullName evidence="6">DNA-binding response regulator, NarL/FixJ family, contains REC and HTH domains</fullName>
    </submittedName>
</protein>